<accession>A0A091P465</accession>
<dbReference type="EMBL" id="KK652164">
    <property type="protein sequence ID" value="KFQ02425.1"/>
    <property type="molecule type" value="Genomic_DNA"/>
</dbReference>
<dbReference type="Proteomes" id="UP000054379">
    <property type="component" value="Unassembled WGS sequence"/>
</dbReference>
<organism evidence="1 2">
    <name type="scientific">Haliaeetus albicilla</name>
    <name type="common">White-tailed sea-eagle</name>
    <name type="synonym">Falco albicilla</name>
    <dbReference type="NCBI Taxonomy" id="8969"/>
    <lineage>
        <taxon>Eukaryota</taxon>
        <taxon>Metazoa</taxon>
        <taxon>Chordata</taxon>
        <taxon>Craniata</taxon>
        <taxon>Vertebrata</taxon>
        <taxon>Euteleostomi</taxon>
        <taxon>Archelosauria</taxon>
        <taxon>Archosauria</taxon>
        <taxon>Dinosauria</taxon>
        <taxon>Saurischia</taxon>
        <taxon>Theropoda</taxon>
        <taxon>Coelurosauria</taxon>
        <taxon>Aves</taxon>
        <taxon>Neognathae</taxon>
        <taxon>Neoaves</taxon>
        <taxon>Telluraves</taxon>
        <taxon>Accipitrimorphae</taxon>
        <taxon>Accipitriformes</taxon>
        <taxon>Accipitridae</taxon>
        <taxon>Accipitrinae</taxon>
        <taxon>Haliaeetus</taxon>
    </lineage>
</organism>
<name>A0A091P465_HALAL</name>
<evidence type="ECO:0000313" key="2">
    <source>
        <dbReference type="Proteomes" id="UP000054379"/>
    </source>
</evidence>
<feature type="non-terminal residue" evidence="1">
    <location>
        <position position="1"/>
    </location>
</feature>
<sequence>KLCQGRFRLGIRKTFLTKRVVKHWNRLTGEVVESLSLEVLKRRVDGALREMV</sequence>
<gene>
    <name evidence="1" type="ORF">N329_02838</name>
</gene>
<dbReference type="AlphaFoldDB" id="A0A091P465"/>
<feature type="non-terminal residue" evidence="1">
    <location>
        <position position="52"/>
    </location>
</feature>
<reference evidence="1 2" key="1">
    <citation type="submission" date="2014-04" db="EMBL/GenBank/DDBJ databases">
        <title>Genome evolution of avian class.</title>
        <authorList>
            <person name="Zhang G."/>
            <person name="Li C."/>
        </authorList>
    </citation>
    <scope>NUCLEOTIDE SEQUENCE [LARGE SCALE GENOMIC DNA]</scope>
    <source>
        <strain evidence="1">BGI_N329</strain>
    </source>
</reference>
<evidence type="ECO:0000313" key="1">
    <source>
        <dbReference type="EMBL" id="KFQ02425.1"/>
    </source>
</evidence>
<proteinExistence type="predicted"/>
<protein>
    <submittedName>
        <fullName evidence="1">Uncharacterized protein</fullName>
    </submittedName>
</protein>